<evidence type="ECO:0000256" key="6">
    <source>
        <dbReference type="SAM" id="SignalP"/>
    </source>
</evidence>
<evidence type="ECO:0000256" key="4">
    <source>
        <dbReference type="SAM" id="MobiDB-lite"/>
    </source>
</evidence>
<evidence type="ECO:0000256" key="5">
    <source>
        <dbReference type="SAM" id="Phobius"/>
    </source>
</evidence>
<evidence type="ECO:0000313" key="7">
    <source>
        <dbReference type="EMBL" id="VEH70875.1"/>
    </source>
</evidence>
<feature type="compositionally biased region" description="Polar residues" evidence="4">
    <location>
        <begin position="383"/>
        <end position="397"/>
    </location>
</feature>
<feature type="compositionally biased region" description="Gly residues" evidence="4">
    <location>
        <begin position="414"/>
        <end position="429"/>
    </location>
</feature>
<name>A0A3S4W7Y4_9ACTN</name>
<dbReference type="PANTHER" id="PTHR47687:SF4">
    <property type="entry name" value="G8 DOMAIN-CONTAINING PROTEIN DDB_G0286311-RELATED"/>
    <property type="match status" value="1"/>
</dbReference>
<feature type="region of interest" description="Disordered" evidence="4">
    <location>
        <begin position="46"/>
        <end position="117"/>
    </location>
</feature>
<keyword evidence="6" id="KW-0732">Signal</keyword>
<gene>
    <name evidence="7" type="ORF">NCTC12967_02181</name>
</gene>
<sequence>MRKLLVTAFGILLAAFILGNISAHADQGQGEKKSCIPWWAEISGEICPPDRDDPPMMPVDPTPTAAPTATEPPPSASVEPPTPPPSEAPSPPPPSASSNPSPTTAAEEWAEEAAKSAGELASRVGIGAGSRDGDWGSGIGETFGVTFSIGLVIFAVVMIMMLARASRGHYSPEARSEFADALPKIAIYVPLMLSTPTAVHWVSTLGKDLSESFANEIGNSFGDMMRAMGGSMLRGGVFGFIGGAVLALIILFVLLIAMLVWFIEDCVAEYALYILTILIPISTALSLWPSNKRLRWRLIGAIAGCALVPAVSRFAYWIMSKFMVTNVFSGTLDMATMVKAIVVIAMSTSMPIILGYIMPALSPYGAPGSDGAAGPWQSHVKESPQNVQEGGRKTQQGVDRLMQRFRDGKNTTTGTGGSTSSGSMAGGSSGAATGASGSLAGGNATGASGGAATGAGSGAAAGGTAATGAAVGLGAAAGVVAGVVIAAKVGADAAKGAARESALRMNAAVGIGYATDPDTSGPSSPRRHQETPQQQNAGSSGSVEGEPEPSSHDDGAGEEPSHKYGPKFSNYEEDIPRRQEPSASPPFSRTSPKPAGPPPGNRPPDSWRTP</sequence>
<dbReference type="InterPro" id="IPR052334">
    <property type="entry name" value="G8_domain-comF-like"/>
</dbReference>
<feature type="compositionally biased region" description="Low complexity" evidence="4">
    <location>
        <begin position="96"/>
        <end position="107"/>
    </location>
</feature>
<dbReference type="EMBL" id="LR134406">
    <property type="protein sequence ID" value="VEH70875.1"/>
    <property type="molecule type" value="Genomic_DNA"/>
</dbReference>
<feature type="transmembrane region" description="Helical" evidence="5">
    <location>
        <begin position="270"/>
        <end position="288"/>
    </location>
</feature>
<keyword evidence="2 5" id="KW-1133">Transmembrane helix</keyword>
<feature type="transmembrane region" description="Helical" evidence="5">
    <location>
        <begin position="237"/>
        <end position="263"/>
    </location>
</feature>
<feature type="chain" id="PRO_5018783613" evidence="6">
    <location>
        <begin position="26"/>
        <end position="610"/>
    </location>
</feature>
<dbReference type="GO" id="GO:0030255">
    <property type="term" value="P:protein secretion by the type IV secretion system"/>
    <property type="evidence" value="ECO:0007669"/>
    <property type="project" value="InterPro"/>
</dbReference>
<feature type="transmembrane region" description="Helical" evidence="5">
    <location>
        <begin position="294"/>
        <end position="316"/>
    </location>
</feature>
<keyword evidence="3 5" id="KW-0472">Membrane</keyword>
<feature type="compositionally biased region" description="Pro residues" evidence="4">
    <location>
        <begin position="70"/>
        <end position="95"/>
    </location>
</feature>
<evidence type="ECO:0000256" key="3">
    <source>
        <dbReference type="ARBA" id="ARBA00023136"/>
    </source>
</evidence>
<feature type="compositionally biased region" description="Basic and acidic residues" evidence="4">
    <location>
        <begin position="549"/>
        <end position="562"/>
    </location>
</feature>
<reference evidence="7 8" key="1">
    <citation type="submission" date="2018-12" db="EMBL/GenBank/DDBJ databases">
        <authorList>
            <consortium name="Pathogen Informatics"/>
        </authorList>
    </citation>
    <scope>NUCLEOTIDE SEQUENCE [LARGE SCALE GENOMIC DNA]</scope>
    <source>
        <strain evidence="7 8">NCTC12967</strain>
    </source>
</reference>
<keyword evidence="8" id="KW-1185">Reference proteome</keyword>
<evidence type="ECO:0000313" key="8">
    <source>
        <dbReference type="Proteomes" id="UP000273044"/>
    </source>
</evidence>
<dbReference type="AlphaFoldDB" id="A0A3S4W7Y4"/>
<feature type="transmembrane region" description="Helical" evidence="5">
    <location>
        <begin position="337"/>
        <end position="358"/>
    </location>
</feature>
<dbReference type="PANTHER" id="PTHR47687">
    <property type="entry name" value="G8 DOMAIN-CONTAINING PROTEIN DDB_G0288475-RELATED"/>
    <property type="match status" value="1"/>
</dbReference>
<evidence type="ECO:0000256" key="1">
    <source>
        <dbReference type="ARBA" id="ARBA00022692"/>
    </source>
</evidence>
<protein>
    <submittedName>
        <fullName evidence="7">Uncharacterized protein</fullName>
    </submittedName>
</protein>
<feature type="signal peptide" evidence="6">
    <location>
        <begin position="1"/>
        <end position="25"/>
    </location>
</feature>
<organism evidence="7 8">
    <name type="scientific">Arachnia propionica</name>
    <dbReference type="NCBI Taxonomy" id="1750"/>
    <lineage>
        <taxon>Bacteria</taxon>
        <taxon>Bacillati</taxon>
        <taxon>Actinomycetota</taxon>
        <taxon>Actinomycetes</taxon>
        <taxon>Propionibacteriales</taxon>
        <taxon>Propionibacteriaceae</taxon>
        <taxon>Arachnia</taxon>
    </lineage>
</organism>
<dbReference type="InterPro" id="IPR007688">
    <property type="entry name" value="Conjugal_tfr_TrbL/VirB6"/>
</dbReference>
<feature type="compositionally biased region" description="Polar residues" evidence="4">
    <location>
        <begin position="581"/>
        <end position="591"/>
    </location>
</feature>
<accession>A0A3S4W7Y4</accession>
<proteinExistence type="predicted"/>
<feature type="region of interest" description="Disordered" evidence="4">
    <location>
        <begin position="371"/>
        <end position="435"/>
    </location>
</feature>
<dbReference type="Proteomes" id="UP000273044">
    <property type="component" value="Chromosome"/>
</dbReference>
<evidence type="ECO:0000256" key="2">
    <source>
        <dbReference type="ARBA" id="ARBA00022989"/>
    </source>
</evidence>
<keyword evidence="1 5" id="KW-0812">Transmembrane</keyword>
<feature type="transmembrane region" description="Helical" evidence="5">
    <location>
        <begin position="143"/>
        <end position="164"/>
    </location>
</feature>
<feature type="region of interest" description="Disordered" evidence="4">
    <location>
        <begin position="513"/>
        <end position="610"/>
    </location>
</feature>
<dbReference type="Pfam" id="PF04610">
    <property type="entry name" value="TrbL"/>
    <property type="match status" value="1"/>
</dbReference>